<feature type="non-terminal residue" evidence="2">
    <location>
        <position position="1"/>
    </location>
</feature>
<evidence type="ECO:0000313" key="3">
    <source>
        <dbReference type="Proteomes" id="UP000250043"/>
    </source>
</evidence>
<dbReference type="GO" id="GO:0003677">
    <property type="term" value="F:DNA binding"/>
    <property type="evidence" value="ECO:0007669"/>
    <property type="project" value="UniProtKB-KW"/>
</dbReference>
<evidence type="ECO:0008006" key="4">
    <source>
        <dbReference type="Google" id="ProtNLM"/>
    </source>
</evidence>
<reference evidence="2 3" key="1">
    <citation type="submission" date="2016-07" db="EMBL/GenBank/DDBJ databases">
        <title>Draft genome of the white-rot fungus Obba rivulosa 3A-2.</title>
        <authorList>
            <consortium name="DOE Joint Genome Institute"/>
            <person name="Miettinen O."/>
            <person name="Riley R."/>
            <person name="Acob R."/>
            <person name="Barry K."/>
            <person name="Cullen D."/>
            <person name="De Vries R."/>
            <person name="Hainaut M."/>
            <person name="Hatakka A."/>
            <person name="Henrissat B."/>
            <person name="Hilden K."/>
            <person name="Kuo R."/>
            <person name="Labutti K."/>
            <person name="Lipzen A."/>
            <person name="Makela M.R."/>
            <person name="Sandor L."/>
            <person name="Spatafora J.W."/>
            <person name="Grigoriev I.V."/>
            <person name="Hibbett D.S."/>
        </authorList>
    </citation>
    <scope>NUCLEOTIDE SEQUENCE [LARGE SCALE GENOMIC DNA]</scope>
    <source>
        <strain evidence="2 3">3A-2</strain>
    </source>
</reference>
<evidence type="ECO:0000313" key="2">
    <source>
        <dbReference type="EMBL" id="OCH83648.1"/>
    </source>
</evidence>
<name>A0A8E2AGD1_9APHY</name>
<keyword evidence="1" id="KW-0238">DNA-binding</keyword>
<evidence type="ECO:0000256" key="1">
    <source>
        <dbReference type="ARBA" id="ARBA00023125"/>
    </source>
</evidence>
<gene>
    <name evidence="2" type="ORF">OBBRIDRAFT_710281</name>
</gene>
<dbReference type="InterPro" id="IPR010998">
    <property type="entry name" value="Integrase_recombinase_N"/>
</dbReference>
<accession>A0A8E2AGD1</accession>
<dbReference type="Proteomes" id="UP000250043">
    <property type="component" value="Unassembled WGS sequence"/>
</dbReference>
<dbReference type="SUPFAM" id="SSF47823">
    <property type="entry name" value="lambda integrase-like, N-terminal domain"/>
    <property type="match status" value="1"/>
</dbReference>
<sequence length="123" mass="13878">AIELSSAKHYATGARDYISFCLSHSLPLDPTPQTLARYIAYTSRYIASAPKYLTGARHFLRELYPEFEQNRAHPMVQAVIAGSRKVRADPVHRKLPLRTADLLTFANIADMSHDFDDLLFATI</sequence>
<protein>
    <recommendedName>
        <fullName evidence="4">Integrase</fullName>
    </recommendedName>
</protein>
<keyword evidence="3" id="KW-1185">Reference proteome</keyword>
<dbReference type="AlphaFoldDB" id="A0A8E2AGD1"/>
<proteinExistence type="predicted"/>
<organism evidence="2 3">
    <name type="scientific">Obba rivulosa</name>
    <dbReference type="NCBI Taxonomy" id="1052685"/>
    <lineage>
        <taxon>Eukaryota</taxon>
        <taxon>Fungi</taxon>
        <taxon>Dikarya</taxon>
        <taxon>Basidiomycota</taxon>
        <taxon>Agaricomycotina</taxon>
        <taxon>Agaricomycetes</taxon>
        <taxon>Polyporales</taxon>
        <taxon>Gelatoporiaceae</taxon>
        <taxon>Obba</taxon>
    </lineage>
</organism>
<dbReference type="OrthoDB" id="5598396at2759"/>
<dbReference type="EMBL" id="KV722896">
    <property type="protein sequence ID" value="OCH83648.1"/>
    <property type="molecule type" value="Genomic_DNA"/>
</dbReference>
<feature type="non-terminal residue" evidence="2">
    <location>
        <position position="123"/>
    </location>
</feature>
<dbReference type="Gene3D" id="1.10.150.130">
    <property type="match status" value="1"/>
</dbReference>